<dbReference type="EMBL" id="AP017424">
    <property type="protein sequence ID" value="BAU83339.1"/>
    <property type="molecule type" value="Genomic_DNA"/>
</dbReference>
<reference evidence="1 2" key="1">
    <citation type="journal article" date="2016" name="Genome Announc.">
        <title>Complete Genome Sequence of Thiostrepton-Producing Streptomyces laurentii ATCC 31255.</title>
        <authorList>
            <person name="Doi K."/>
            <person name="Fujino Y."/>
            <person name="Nagayoshi Y."/>
            <person name="Ohshima T."/>
            <person name="Ogata S."/>
        </authorList>
    </citation>
    <scope>NUCLEOTIDE SEQUENCE [LARGE SCALE GENOMIC DNA]</scope>
    <source>
        <strain evidence="1 2">ATCC 31255</strain>
    </source>
</reference>
<name>A0A160NX47_STRLU</name>
<evidence type="ECO:0008006" key="3">
    <source>
        <dbReference type="Google" id="ProtNLM"/>
    </source>
</evidence>
<evidence type="ECO:0000313" key="1">
    <source>
        <dbReference type="EMBL" id="BAU83339.1"/>
    </source>
</evidence>
<accession>A0A160NX47</accession>
<proteinExistence type="predicted"/>
<dbReference type="Proteomes" id="UP000217676">
    <property type="component" value="Chromosome"/>
</dbReference>
<organism evidence="1 2">
    <name type="scientific">Streptomyces laurentii</name>
    <dbReference type="NCBI Taxonomy" id="39478"/>
    <lineage>
        <taxon>Bacteria</taxon>
        <taxon>Bacillati</taxon>
        <taxon>Actinomycetota</taxon>
        <taxon>Actinomycetes</taxon>
        <taxon>Kitasatosporales</taxon>
        <taxon>Streptomycetaceae</taxon>
        <taxon>Streptomyces</taxon>
    </lineage>
</organism>
<protein>
    <recommendedName>
        <fullName evidence="3">Phage head-tail adaptor</fullName>
    </recommendedName>
</protein>
<dbReference type="AlphaFoldDB" id="A0A160NX47"/>
<sequence length="112" mass="12235">MPLTNPLRRHTVTVVDRILVGQDDRGQDVYADVERDVTGCNMQPVSSSEANDGRTQIITRWRLAGPPGMGLTALSRVRFGGVLYEVEGDPGEHESFAGLLDHTEAFLRVVSG</sequence>
<keyword evidence="2" id="KW-1185">Reference proteome</keyword>
<dbReference type="KEGG" id="slau:SLA_2412"/>
<gene>
    <name evidence="1" type="ORF">SLA_2412</name>
</gene>
<evidence type="ECO:0000313" key="2">
    <source>
        <dbReference type="Proteomes" id="UP000217676"/>
    </source>
</evidence>